<name>A0A934N7C5_9BACT</name>
<keyword evidence="3" id="KW-1185">Reference proteome</keyword>
<accession>A0A934N7C5</accession>
<organism evidence="2 3">
    <name type="scientific">Candidatus Nephthysia bennettiae</name>
    <dbReference type="NCBI Taxonomy" id="3127016"/>
    <lineage>
        <taxon>Bacteria</taxon>
        <taxon>Bacillati</taxon>
        <taxon>Candidatus Dormiibacterota</taxon>
        <taxon>Candidatus Dormibacteria</taxon>
        <taxon>Candidatus Dormibacterales</taxon>
        <taxon>Candidatus Dormibacteraceae</taxon>
        <taxon>Candidatus Nephthysia</taxon>
    </lineage>
</organism>
<feature type="domain" description="Acyclic terpene utilisation N-terminal" evidence="1">
    <location>
        <begin position="55"/>
        <end position="394"/>
    </location>
</feature>
<comment type="caution">
    <text evidence="2">The sequence shown here is derived from an EMBL/GenBank/DDBJ whole genome shotgun (WGS) entry which is preliminary data.</text>
</comment>
<dbReference type="Proteomes" id="UP000612893">
    <property type="component" value="Unassembled WGS sequence"/>
</dbReference>
<evidence type="ECO:0000313" key="2">
    <source>
        <dbReference type="EMBL" id="MBJ7596808.1"/>
    </source>
</evidence>
<dbReference type="InterPro" id="IPR010839">
    <property type="entry name" value="AtuA_N"/>
</dbReference>
<sequence>MAGDVAVLCSTGSLGLTPFHEESFWAGVERRPQSIAADAGSGDIGPFYLGSGSWYNPRDWEEHDLRLMLQGAIPNGAKVVIGSAGGAGLDKAVDRYFEIVADVIRRDGLGPLKVARIYSEVDKDWLYDRLDRISPLGAPWQLTKELIDETSRVVTMIGVEPYLKALEAGADVILAGRSCDDVLFAAVPVWLGKDMALSLHMGKTIECGPLCATPVIQRESVMGVVRDRDFLVEPLHPGQRCTIASVAGHALYERLDPYHQPGPGGELDLTAAVFDEESDRVVRVSGTRWHSAPRYRLKVEGAARIGARKLVLFGLRDPLSIAHLDDIFAAIEAEVARILGPEGWQLNFRVFGRDAILGSREVERAHPPHEVAVLAEAIAADENLAMHIAKLVKYGSMRVHYEGKLGIAGGAALPGDEVLSPQQEAYRWTIDHLVEVADPMESSRMTVEVVS</sequence>
<dbReference type="Pfam" id="PF07287">
    <property type="entry name" value="AtuA"/>
    <property type="match status" value="1"/>
</dbReference>
<gene>
    <name evidence="2" type="ORF">JF922_01795</name>
</gene>
<reference evidence="2" key="1">
    <citation type="submission" date="2020-10" db="EMBL/GenBank/DDBJ databases">
        <title>Ca. Dormibacterota MAGs.</title>
        <authorList>
            <person name="Montgomery K."/>
        </authorList>
    </citation>
    <scope>NUCLEOTIDE SEQUENCE [LARGE SCALE GENOMIC DNA]</scope>
    <source>
        <strain evidence="2">SC8812_S17_10</strain>
    </source>
</reference>
<dbReference type="AlphaFoldDB" id="A0A934N7C5"/>
<evidence type="ECO:0000259" key="1">
    <source>
        <dbReference type="Pfam" id="PF07287"/>
    </source>
</evidence>
<dbReference type="EMBL" id="JAEKNR010000024">
    <property type="protein sequence ID" value="MBJ7596808.1"/>
    <property type="molecule type" value="Genomic_DNA"/>
</dbReference>
<evidence type="ECO:0000313" key="3">
    <source>
        <dbReference type="Proteomes" id="UP000612893"/>
    </source>
</evidence>
<dbReference type="RefSeq" id="WP_338198641.1">
    <property type="nucleotide sequence ID" value="NZ_JAEKNR010000024.1"/>
</dbReference>
<proteinExistence type="predicted"/>
<protein>
    <submittedName>
        <fullName evidence="2">Acyclic terpene utilization AtuA family protein</fullName>
    </submittedName>
</protein>